<feature type="non-terminal residue" evidence="2">
    <location>
        <position position="1"/>
    </location>
</feature>
<evidence type="ECO:0000313" key="3">
    <source>
        <dbReference type="Proteomes" id="UP000518266"/>
    </source>
</evidence>
<protein>
    <recommendedName>
        <fullName evidence="1">Integrase core domain-containing protein</fullName>
    </recommendedName>
</protein>
<feature type="domain" description="Integrase core" evidence="1">
    <location>
        <begin position="53"/>
        <end position="132"/>
    </location>
</feature>
<evidence type="ECO:0000259" key="1">
    <source>
        <dbReference type="Pfam" id="PF24764"/>
    </source>
</evidence>
<feature type="domain" description="Integrase core" evidence="1">
    <location>
        <begin position="144"/>
        <end position="242"/>
    </location>
</feature>
<name>A0A7J5XNY6_DISMA</name>
<comment type="caution">
    <text evidence="2">The sequence shown here is derived from an EMBL/GenBank/DDBJ whole genome shotgun (WGS) entry which is preliminary data.</text>
</comment>
<evidence type="ECO:0000313" key="2">
    <source>
        <dbReference type="EMBL" id="KAF3837788.1"/>
    </source>
</evidence>
<accession>A0A7J5XNY6</accession>
<dbReference type="EMBL" id="JAAKFY010000022">
    <property type="protein sequence ID" value="KAF3837788.1"/>
    <property type="molecule type" value="Genomic_DNA"/>
</dbReference>
<dbReference type="PANTHER" id="PTHR46791:SF13">
    <property type="entry name" value="CLR5 DOMAIN-CONTAINING PROTEIN"/>
    <property type="match status" value="1"/>
</dbReference>
<dbReference type="InterPro" id="IPR058913">
    <property type="entry name" value="Integrase_dom_put"/>
</dbReference>
<dbReference type="PANTHER" id="PTHR46791">
    <property type="entry name" value="EXPRESSED PROTEIN"/>
    <property type="match status" value="1"/>
</dbReference>
<dbReference type="Pfam" id="PF24764">
    <property type="entry name" value="rva_4"/>
    <property type="match status" value="2"/>
</dbReference>
<reference evidence="2 3" key="1">
    <citation type="submission" date="2020-03" db="EMBL/GenBank/DDBJ databases">
        <title>Dissostichus mawsoni Genome sequencing and assembly.</title>
        <authorList>
            <person name="Park H."/>
        </authorList>
    </citation>
    <scope>NUCLEOTIDE SEQUENCE [LARGE SCALE GENOMIC DNA]</scope>
    <source>
        <strain evidence="2">DM0001</strain>
        <tissue evidence="2">Muscle</tissue>
    </source>
</reference>
<dbReference type="OrthoDB" id="10045093at2759"/>
<sequence>MNKFGFAFIHINILCEIYASVDIMYLKVADNNRSDTHLVFFNEAVNEHGYPLRIERLWRDVFMSVTGVFYNTLHSLEEQHLLDISSILHIFCCHYVFLPRIQANLDVFTEAWANHPIRTEQNMTPNQLWQVGQALHPVADPEAVEKLGGCPRIVRGDKGTENVKVRDFQRFVRRNIQDRSAIDSYIEGASTANQRIDSWWGFLRRESMEFYICMFTDLKNRGLFDGAFLDKSVLQFCFMGIIQ</sequence>
<dbReference type="Proteomes" id="UP000518266">
    <property type="component" value="Unassembled WGS sequence"/>
</dbReference>
<dbReference type="AlphaFoldDB" id="A0A7J5XNY6"/>
<organism evidence="2 3">
    <name type="scientific">Dissostichus mawsoni</name>
    <name type="common">Antarctic cod</name>
    <dbReference type="NCBI Taxonomy" id="36200"/>
    <lineage>
        <taxon>Eukaryota</taxon>
        <taxon>Metazoa</taxon>
        <taxon>Chordata</taxon>
        <taxon>Craniata</taxon>
        <taxon>Vertebrata</taxon>
        <taxon>Euteleostomi</taxon>
        <taxon>Actinopterygii</taxon>
        <taxon>Neopterygii</taxon>
        <taxon>Teleostei</taxon>
        <taxon>Neoteleostei</taxon>
        <taxon>Acanthomorphata</taxon>
        <taxon>Eupercaria</taxon>
        <taxon>Perciformes</taxon>
        <taxon>Notothenioidei</taxon>
        <taxon>Nototheniidae</taxon>
        <taxon>Dissostichus</taxon>
    </lineage>
</organism>
<gene>
    <name evidence="2" type="ORF">F7725_009556</name>
</gene>
<proteinExistence type="predicted"/>
<keyword evidence="3" id="KW-1185">Reference proteome</keyword>